<dbReference type="SMART" id="SM00943">
    <property type="entry name" value="Prim-Pol"/>
    <property type="match status" value="1"/>
</dbReference>
<gene>
    <name evidence="2" type="ORF">ACFFP0_14040</name>
</gene>
<dbReference type="InterPro" id="IPR045455">
    <property type="entry name" value="NrS-1_pol-like_helicase"/>
</dbReference>
<dbReference type="CDD" id="cd04859">
    <property type="entry name" value="Prim_Pol"/>
    <property type="match status" value="1"/>
</dbReference>
<organism evidence="2 3">
    <name type="scientific">Rhizobium puerariae</name>
    <dbReference type="NCBI Taxonomy" id="1585791"/>
    <lineage>
        <taxon>Bacteria</taxon>
        <taxon>Pseudomonadati</taxon>
        <taxon>Pseudomonadota</taxon>
        <taxon>Alphaproteobacteria</taxon>
        <taxon>Hyphomicrobiales</taxon>
        <taxon>Rhizobiaceae</taxon>
        <taxon>Rhizobium/Agrobacterium group</taxon>
        <taxon>Rhizobium</taxon>
    </lineage>
</organism>
<dbReference type="Pfam" id="PF09250">
    <property type="entry name" value="Prim-Pol"/>
    <property type="match status" value="1"/>
</dbReference>
<dbReference type="InterPro" id="IPR014819">
    <property type="entry name" value="PriCT_2"/>
</dbReference>
<sequence length="715" mass="79950">MLKTYVDHGFDLIPLRKHGDRDRTGKAIGKAPLKTDWRRRPALSLSEAEAFMAAGHNIGVRLKDGDLIIDVDPRNFAAGDDAFARLQADFGLSWAPVVMTGGGGQHWYFRKPEELKIRTSLEGYAGIEFKTAGTQIVAVGSIHPETLRLYEFDPLSDSLSDIVEAPDGLLKCLTVGPGGRSQTSSSAELTPEQLAFVLSHIDVLDFADQTRWRDLMMASHHATGGEGLDAFLDWSTSDPSYGNHGSEITKRWNSLKEKDTSITIRTLFKAVPSDKRSGVIEAVSREAPEDDFPEDGETPAKAVVSKTLGLYDEWVWVVRPYVFVRRSDGVKFKPEQWKSLYAARLPDSDIVTAVFRGKLALRKFEDLVYEPCKPEFPDGEDGKAYNLWKPSGVEALPGDVTVFLDHMAFLFPDEAERNHVLDYLALLVQKPDTKIHFALLIRGAQGTGKSWIGALMEKIIGRRNVVRPNNDEVNSRWTAWMEGAQLAILEELMTVGRKDVANRLKTIITEDTLRIEDKGCQLYTIPNRLNLLCFSNHEDAVYLETGDRRWLVVFSPAVKQPASYYERLFAYLAGDGAAFVKHWLLQRDIALNPKGVAPVTSGKTTMRDLSLGDVEAFVKERFEAGEAPFDFDLVRIDDIVASIPSALRGQNSLTPKIVKFLRGEFGAVNHARYTKSDGKYRPAWTLWSVRNHDQWDKAGAAARIDAFVAHQNRLE</sequence>
<dbReference type="SUPFAM" id="SSF52540">
    <property type="entry name" value="P-loop containing nucleoside triphosphate hydrolases"/>
    <property type="match status" value="1"/>
</dbReference>
<dbReference type="InterPro" id="IPR027417">
    <property type="entry name" value="P-loop_NTPase"/>
</dbReference>
<dbReference type="InterPro" id="IPR015330">
    <property type="entry name" value="DNA_primase/pol_bifunc_N"/>
</dbReference>
<dbReference type="SUPFAM" id="SSF56747">
    <property type="entry name" value="Prim-pol domain"/>
    <property type="match status" value="1"/>
</dbReference>
<dbReference type="EMBL" id="JBHMAA010000015">
    <property type="protein sequence ID" value="MFB9949981.1"/>
    <property type="molecule type" value="Genomic_DNA"/>
</dbReference>
<dbReference type="Pfam" id="PF19263">
    <property type="entry name" value="DUF5906"/>
    <property type="match status" value="1"/>
</dbReference>
<keyword evidence="3" id="KW-1185">Reference proteome</keyword>
<dbReference type="Pfam" id="PF08707">
    <property type="entry name" value="PriCT_2"/>
    <property type="match status" value="1"/>
</dbReference>
<feature type="domain" description="DNA primase/polymerase bifunctional N-terminal" evidence="1">
    <location>
        <begin position="2"/>
        <end position="169"/>
    </location>
</feature>
<reference evidence="2 3" key="1">
    <citation type="submission" date="2024-09" db="EMBL/GenBank/DDBJ databases">
        <authorList>
            <person name="Sun Q."/>
            <person name="Mori K."/>
        </authorList>
    </citation>
    <scope>NUCLEOTIDE SEQUENCE [LARGE SCALE GENOMIC DNA]</scope>
    <source>
        <strain evidence="2 3">TBRC 4938</strain>
    </source>
</reference>
<dbReference type="RefSeq" id="WP_377261691.1">
    <property type="nucleotide sequence ID" value="NZ_JBHMAA010000015.1"/>
</dbReference>
<comment type="caution">
    <text evidence="2">The sequence shown here is derived from an EMBL/GenBank/DDBJ whole genome shotgun (WGS) entry which is preliminary data.</text>
</comment>
<evidence type="ECO:0000313" key="2">
    <source>
        <dbReference type="EMBL" id="MFB9949981.1"/>
    </source>
</evidence>
<protein>
    <submittedName>
        <fullName evidence="2">DUF5906 domain-containing protein</fullName>
    </submittedName>
</protein>
<dbReference type="Gene3D" id="3.40.50.300">
    <property type="entry name" value="P-loop containing nucleotide triphosphate hydrolases"/>
    <property type="match status" value="1"/>
</dbReference>
<name>A0ABV6AH71_9HYPH</name>
<evidence type="ECO:0000313" key="3">
    <source>
        <dbReference type="Proteomes" id="UP001589692"/>
    </source>
</evidence>
<evidence type="ECO:0000259" key="1">
    <source>
        <dbReference type="SMART" id="SM00943"/>
    </source>
</evidence>
<accession>A0ABV6AH71</accession>
<proteinExistence type="predicted"/>
<dbReference type="Proteomes" id="UP001589692">
    <property type="component" value="Unassembled WGS sequence"/>
</dbReference>